<organism evidence="3 4">
    <name type="scientific">Aspergillus turcosus</name>
    <dbReference type="NCBI Taxonomy" id="1245748"/>
    <lineage>
        <taxon>Eukaryota</taxon>
        <taxon>Fungi</taxon>
        <taxon>Dikarya</taxon>
        <taxon>Ascomycota</taxon>
        <taxon>Pezizomycotina</taxon>
        <taxon>Eurotiomycetes</taxon>
        <taxon>Eurotiomycetidae</taxon>
        <taxon>Eurotiales</taxon>
        <taxon>Aspergillaceae</taxon>
        <taxon>Aspergillus</taxon>
        <taxon>Aspergillus subgen. Fumigati</taxon>
    </lineage>
</organism>
<proteinExistence type="predicted"/>
<evidence type="ECO:0000256" key="2">
    <source>
        <dbReference type="SAM" id="SignalP"/>
    </source>
</evidence>
<comment type="caution">
    <text evidence="3">The sequence shown here is derived from an EMBL/GenBank/DDBJ whole genome shotgun (WGS) entry which is preliminary data.</text>
</comment>
<reference evidence="3 4" key="1">
    <citation type="submission" date="2018-08" db="EMBL/GenBank/DDBJ databases">
        <title>Draft genome sequences of two Aspergillus turcosus clinical strains isolated from bronchoalveolar lavage fluid: one azole-susceptible and the other azole-resistant.</title>
        <authorList>
            <person name="Parent-Michaud M."/>
            <person name="Dufresne P.J."/>
            <person name="Fournier E."/>
            <person name="Martineau C."/>
            <person name="Moreira S."/>
            <person name="Perkins V."/>
            <person name="De Repentigny L."/>
            <person name="Dufresne S.F."/>
        </authorList>
    </citation>
    <scope>NUCLEOTIDE SEQUENCE [LARGE SCALE GENOMIC DNA]</scope>
    <source>
        <strain evidence="3">HMR AF 1038</strain>
    </source>
</reference>
<dbReference type="STRING" id="1245748.A0A421CXL7"/>
<gene>
    <name evidence="3" type="ORF">CFD26_103668</name>
</gene>
<feature type="signal peptide" evidence="2">
    <location>
        <begin position="1"/>
        <end position="21"/>
    </location>
</feature>
<name>A0A421CXL7_9EURO</name>
<accession>A0A421CXL7</accession>
<keyword evidence="4" id="KW-1185">Reference proteome</keyword>
<keyword evidence="1" id="KW-0472">Membrane</keyword>
<keyword evidence="1" id="KW-1133">Transmembrane helix</keyword>
<dbReference type="OrthoDB" id="2349272at2759"/>
<evidence type="ECO:0000313" key="3">
    <source>
        <dbReference type="EMBL" id="RLL94621.1"/>
    </source>
</evidence>
<feature type="transmembrane region" description="Helical" evidence="1">
    <location>
        <begin position="115"/>
        <end position="134"/>
    </location>
</feature>
<dbReference type="AlphaFoldDB" id="A0A421CXL7"/>
<dbReference type="EMBL" id="NIDN02000194">
    <property type="protein sequence ID" value="RLL94621.1"/>
    <property type="molecule type" value="Genomic_DNA"/>
</dbReference>
<keyword evidence="1" id="KW-0812">Transmembrane</keyword>
<sequence length="257" mass="27476">MKPTHLCSALFFLVLPALGYAAPASTTTKQGKQDNRARDVKITAAQIETIAPKSKSCADAPAPGECATSEQAAANIGKSFETYKVTSAAEQAAVIGLMAFESLDFEYNRNHFPGVPGQGSMFAFAFAFAFYVHALRGRSARMRAEGEADCVGIRLARNMQSPAFNAKYAASLPALADKLKGVSGDPTGVLDLLLSNEEYDFGSGAWFLTTQCSQDVRSELQSGSEAGWQKFISSCVGTDANEERKAYWTRAVQALGV</sequence>
<keyword evidence="2" id="KW-0732">Signal</keyword>
<evidence type="ECO:0000256" key="1">
    <source>
        <dbReference type="SAM" id="Phobius"/>
    </source>
</evidence>
<feature type="chain" id="PRO_5019025537" evidence="2">
    <location>
        <begin position="22"/>
        <end position="257"/>
    </location>
</feature>
<protein>
    <submittedName>
        <fullName evidence="3">Uncharacterized protein</fullName>
    </submittedName>
</protein>
<evidence type="ECO:0000313" key="4">
    <source>
        <dbReference type="Proteomes" id="UP000215289"/>
    </source>
</evidence>
<dbReference type="Proteomes" id="UP000215289">
    <property type="component" value="Unassembled WGS sequence"/>
</dbReference>